<feature type="compositionally biased region" description="Basic and acidic residues" evidence="2">
    <location>
        <begin position="148"/>
        <end position="158"/>
    </location>
</feature>
<feature type="domain" description="Amidase" evidence="3">
    <location>
        <begin position="115"/>
        <end position="322"/>
    </location>
</feature>
<comment type="similarity">
    <text evidence="1">Belongs to the amidase family.</text>
</comment>
<proteinExistence type="inferred from homology"/>
<protein>
    <submittedName>
        <fullName evidence="4">Amidase</fullName>
    </submittedName>
</protein>
<dbReference type="Gene3D" id="3.90.1300.10">
    <property type="entry name" value="Amidase signature (AS) domain"/>
    <property type="match status" value="2"/>
</dbReference>
<dbReference type="RefSeq" id="WP_248825569.1">
    <property type="nucleotide sequence ID" value="NZ_JALKFT010000016.1"/>
</dbReference>
<dbReference type="PANTHER" id="PTHR11895:SF7">
    <property type="entry name" value="GLUTAMYL-TRNA(GLN) AMIDOTRANSFERASE SUBUNIT A, MITOCHONDRIAL"/>
    <property type="match status" value="1"/>
</dbReference>
<evidence type="ECO:0000313" key="4">
    <source>
        <dbReference type="EMBL" id="MCK9877307.1"/>
    </source>
</evidence>
<organism evidence="4 5">
    <name type="scientific">Frankia umida</name>
    <dbReference type="NCBI Taxonomy" id="573489"/>
    <lineage>
        <taxon>Bacteria</taxon>
        <taxon>Bacillati</taxon>
        <taxon>Actinomycetota</taxon>
        <taxon>Actinomycetes</taxon>
        <taxon>Frankiales</taxon>
        <taxon>Frankiaceae</taxon>
        <taxon>Frankia</taxon>
    </lineage>
</organism>
<evidence type="ECO:0000259" key="3">
    <source>
        <dbReference type="Pfam" id="PF01425"/>
    </source>
</evidence>
<accession>A0ABT0K0I7</accession>
<dbReference type="PANTHER" id="PTHR11895">
    <property type="entry name" value="TRANSAMIDASE"/>
    <property type="match status" value="1"/>
</dbReference>
<dbReference type="Pfam" id="PF01425">
    <property type="entry name" value="Amidase"/>
    <property type="match status" value="2"/>
</dbReference>
<dbReference type="InterPro" id="IPR000120">
    <property type="entry name" value="Amidase"/>
</dbReference>
<evidence type="ECO:0000256" key="2">
    <source>
        <dbReference type="SAM" id="MobiDB-lite"/>
    </source>
</evidence>
<feature type="region of interest" description="Disordered" evidence="2">
    <location>
        <begin position="1"/>
        <end position="22"/>
    </location>
</feature>
<keyword evidence="5" id="KW-1185">Reference proteome</keyword>
<dbReference type="InterPro" id="IPR036928">
    <property type="entry name" value="AS_sf"/>
</dbReference>
<evidence type="ECO:0000313" key="5">
    <source>
        <dbReference type="Proteomes" id="UP001201873"/>
    </source>
</evidence>
<gene>
    <name evidence="4" type="ORF">MXD59_16245</name>
</gene>
<feature type="compositionally biased region" description="Gly residues" evidence="2">
    <location>
        <begin position="10"/>
        <end position="22"/>
    </location>
</feature>
<evidence type="ECO:0000256" key="1">
    <source>
        <dbReference type="ARBA" id="ARBA00009199"/>
    </source>
</evidence>
<dbReference type="EMBL" id="JALKFT010000016">
    <property type="protein sequence ID" value="MCK9877307.1"/>
    <property type="molecule type" value="Genomic_DNA"/>
</dbReference>
<dbReference type="Proteomes" id="UP001201873">
    <property type="component" value="Unassembled WGS sequence"/>
</dbReference>
<comment type="caution">
    <text evidence="4">The sequence shown here is derived from an EMBL/GenBank/DDBJ whole genome shotgun (WGS) entry which is preliminary data.</text>
</comment>
<dbReference type="InterPro" id="IPR023631">
    <property type="entry name" value="Amidase_dom"/>
</dbReference>
<name>A0ABT0K0I7_9ACTN</name>
<dbReference type="SUPFAM" id="SSF75304">
    <property type="entry name" value="Amidase signature (AS) enzymes"/>
    <property type="match status" value="1"/>
</dbReference>
<feature type="domain" description="Amidase" evidence="3">
    <location>
        <begin position="343"/>
        <end position="423"/>
    </location>
</feature>
<reference evidence="4 5" key="1">
    <citation type="submission" date="2022-04" db="EMBL/GenBank/DDBJ databases">
        <title>Genome diversity in the genus Frankia.</title>
        <authorList>
            <person name="Carlos-Shanley C."/>
            <person name="Hahn D."/>
        </authorList>
    </citation>
    <scope>NUCLEOTIDE SEQUENCE [LARGE SCALE GENOMIC DNA]</scope>
    <source>
        <strain evidence="4 5">Ag45/Mut15</strain>
    </source>
</reference>
<sequence length="443" mass="45065">MPSPPNRRGGTTGGALDGGDGGVSGVGGDKGLGGLEALGAVRIAALVREGIWSAWEVTGDALARIRVADEELRAFRELWPRAARAAALEVDRRLRAGQYLPLAGVPLGVKASEGRDAEQTRRLVAAGCVPVGATAVPGPGTAWQTWGHTDRGPTRNPHDPTWSPGGSSAGSAAAVAAGLVPLATGSDGAGSVRIPAAWCAVLGLKLTTGRLPARDRAGLTAPGALARHPADLAAYLDALRVFPPDRSPPGLSPPGLSWPVPDGEGVARGGRPLRVAWSSTLGFARTDAPIAAAARAHLDRLAAAGALVTTGATVDLPDPQACWLALRRPPTHAPPGWDPGGTRAASQRALAVLFADHDLLATPTTPHPPHGHAGPGPAMSVALTWAFNLTGHPALSLPAGWTDAGHPVGLQLVARPGHEADLLTVAQAGEHLTVRARPPARHG</sequence>
<feature type="region of interest" description="Disordered" evidence="2">
    <location>
        <begin position="148"/>
        <end position="169"/>
    </location>
</feature>